<reference evidence="13 14" key="1">
    <citation type="submission" date="2016-05" db="EMBL/GenBank/DDBJ databases">
        <title>Complete genome sequence of Novosphingobium guangzhouense SA925(T).</title>
        <authorList>
            <person name="Sha S."/>
        </authorList>
    </citation>
    <scope>NUCLEOTIDE SEQUENCE [LARGE SCALE GENOMIC DNA]</scope>
    <source>
        <strain evidence="13 14">SA925</strain>
    </source>
</reference>
<evidence type="ECO:0000259" key="11">
    <source>
        <dbReference type="Pfam" id="PF00593"/>
    </source>
</evidence>
<evidence type="ECO:0000313" key="14">
    <source>
        <dbReference type="Proteomes" id="UP000236327"/>
    </source>
</evidence>
<dbReference type="PANTHER" id="PTHR47234">
    <property type="match status" value="1"/>
</dbReference>
<gene>
    <name evidence="13" type="ORF">A8V01_25010</name>
</gene>
<evidence type="ECO:0000256" key="4">
    <source>
        <dbReference type="ARBA" id="ARBA00022692"/>
    </source>
</evidence>
<dbReference type="Gene3D" id="2.40.170.20">
    <property type="entry name" value="TonB-dependent receptor, beta-barrel domain"/>
    <property type="match status" value="1"/>
</dbReference>
<evidence type="ECO:0000256" key="5">
    <source>
        <dbReference type="ARBA" id="ARBA00023077"/>
    </source>
</evidence>
<dbReference type="InterPro" id="IPR039426">
    <property type="entry name" value="TonB-dep_rcpt-like"/>
</dbReference>
<evidence type="ECO:0000256" key="3">
    <source>
        <dbReference type="ARBA" id="ARBA00022452"/>
    </source>
</evidence>
<evidence type="ECO:0000256" key="9">
    <source>
        <dbReference type="RuleBase" id="RU003357"/>
    </source>
</evidence>
<feature type="domain" description="TonB-dependent receptor-like beta-barrel" evidence="11">
    <location>
        <begin position="383"/>
        <end position="899"/>
    </location>
</feature>
<protein>
    <submittedName>
        <fullName evidence="13">TonB-dependent receptor</fullName>
    </submittedName>
</protein>
<feature type="chain" id="PRO_5014330303" evidence="10">
    <location>
        <begin position="26"/>
        <end position="937"/>
    </location>
</feature>
<evidence type="ECO:0000259" key="12">
    <source>
        <dbReference type="Pfam" id="PF07715"/>
    </source>
</evidence>
<keyword evidence="3 8" id="KW-1134">Transmembrane beta strand</keyword>
<dbReference type="SUPFAM" id="SSF56935">
    <property type="entry name" value="Porins"/>
    <property type="match status" value="1"/>
</dbReference>
<dbReference type="PANTHER" id="PTHR47234:SF2">
    <property type="entry name" value="TONB-DEPENDENT RECEPTOR"/>
    <property type="match status" value="1"/>
</dbReference>
<dbReference type="Proteomes" id="UP000236327">
    <property type="component" value="Unassembled WGS sequence"/>
</dbReference>
<proteinExistence type="inferred from homology"/>
<feature type="signal peptide" evidence="10">
    <location>
        <begin position="1"/>
        <end position="25"/>
    </location>
</feature>
<dbReference type="GO" id="GO:0009279">
    <property type="term" value="C:cell outer membrane"/>
    <property type="evidence" value="ECO:0007669"/>
    <property type="project" value="UniProtKB-SubCell"/>
</dbReference>
<keyword evidence="14" id="KW-1185">Reference proteome</keyword>
<evidence type="ECO:0000256" key="10">
    <source>
        <dbReference type="SAM" id="SignalP"/>
    </source>
</evidence>
<accession>A0A2K2FWD9</accession>
<keyword evidence="10" id="KW-0732">Signal</keyword>
<dbReference type="EMBL" id="LYMM01000059">
    <property type="protein sequence ID" value="PNU03101.1"/>
    <property type="molecule type" value="Genomic_DNA"/>
</dbReference>
<evidence type="ECO:0000256" key="6">
    <source>
        <dbReference type="ARBA" id="ARBA00023136"/>
    </source>
</evidence>
<dbReference type="InterPro" id="IPR000531">
    <property type="entry name" value="Beta-barrel_TonB"/>
</dbReference>
<evidence type="ECO:0000256" key="2">
    <source>
        <dbReference type="ARBA" id="ARBA00022448"/>
    </source>
</evidence>
<organism evidence="13 14">
    <name type="scientific">Novosphingobium guangzhouense</name>
    <dbReference type="NCBI Taxonomy" id="1850347"/>
    <lineage>
        <taxon>Bacteria</taxon>
        <taxon>Pseudomonadati</taxon>
        <taxon>Pseudomonadota</taxon>
        <taxon>Alphaproteobacteria</taxon>
        <taxon>Sphingomonadales</taxon>
        <taxon>Sphingomonadaceae</taxon>
        <taxon>Novosphingobium</taxon>
    </lineage>
</organism>
<dbReference type="OrthoDB" id="7051241at2"/>
<dbReference type="InterPro" id="IPR036942">
    <property type="entry name" value="Beta-barrel_TonB_sf"/>
</dbReference>
<dbReference type="Pfam" id="PF07715">
    <property type="entry name" value="Plug"/>
    <property type="match status" value="1"/>
</dbReference>
<dbReference type="InterPro" id="IPR037066">
    <property type="entry name" value="Plug_dom_sf"/>
</dbReference>
<dbReference type="CDD" id="cd01347">
    <property type="entry name" value="ligand_gated_channel"/>
    <property type="match status" value="1"/>
</dbReference>
<keyword evidence="7 8" id="KW-0998">Cell outer membrane</keyword>
<sequence length="937" mass="99854">MTSEMKRLLLASTLLMGLPATAAQAQDAAPAADAAADQAPEQGEAIIVTGSRLRNANLEQAAPIMAMTASEMKATGQVNVENVLKEIPQLVPDQTGASNNPGDGVATANLRGLGASRTLVLVNGRRYVSYDTNQIVDLNTIPTALLERVDVVTGGKSAVYGSDAVTGVVNFVTKQDFDGVQANGNYRLTDAGDGAQYTGGLLVGKNFADGRGNVTLYGEYTKRKAITQAARSYTRVAQTDDGEGGLVDGGSPSIPATRLAIGGSNYKFDENGGYSPYTSSDAYNYATENYLQVPQKRELLFGQAHFDVSSALTVYAEGQYVHNRVRNQLAPTPATGSFSIDNNSPYLSADSQALLQSYDTDGDGYTTANIYRRLTEIGDRVQVTDSKAVRGLIGARGDIGGDWSYDAYASFSRTKRTEYQYGNISRSRLQQGLLTTTDADGNLVCTDTSNGCVPVNIFGAGNISDAAVEFLSVDTVNRSTITEKVVSGAISNNNLFDLGAGPAGFAFGGEYRHEHGSYNPDELLSSGDVIGFNGNQPTAGGYSVKELFTEVNIPLIADKPFIERLEFNGAARYSYYSTAAKSVGTFSAGLVYAPIKDISLRAQFSRAVRAPTVNDLYSGSAQNFETATDPCSTSAALTSASLNAACIASGVPSASVGSDDYNGGATQIESYNGGNTSLREETANTYTFGVVLQPRMIPGLSITVDYYRIKIDNFISAVGTPNLLSACYGTESNGWTAYDTSYCSLLPRDSTGTVTGAVDNLSNTGGVKTDGIDFDAQYAVPLTIGGNDAGKLSLRVAGSYLMGWTFSPIASIPDLSYDCAGKFGLYCGNVYAKWRFNNRVTWSNDKASVSLAWRHLSSVKDDDGSTAYAVEKIKAYDYFDLSASVDVAKRFTWNIGMNNMFNKKPPVLGDNQEQSNTYPSTYDVYGRTFFTGITVDF</sequence>
<evidence type="ECO:0000256" key="1">
    <source>
        <dbReference type="ARBA" id="ARBA00004571"/>
    </source>
</evidence>
<keyword evidence="13" id="KW-0675">Receptor</keyword>
<comment type="similarity">
    <text evidence="8 9">Belongs to the TonB-dependent receptor family.</text>
</comment>
<dbReference type="Gene3D" id="2.170.130.10">
    <property type="entry name" value="TonB-dependent receptor, plug domain"/>
    <property type="match status" value="1"/>
</dbReference>
<dbReference type="RefSeq" id="WP_103098119.1">
    <property type="nucleotide sequence ID" value="NZ_LYMM01000059.1"/>
</dbReference>
<keyword evidence="6 8" id="KW-0472">Membrane</keyword>
<keyword evidence="2 8" id="KW-0813">Transport</keyword>
<comment type="caution">
    <text evidence="13">The sequence shown here is derived from an EMBL/GenBank/DDBJ whole genome shotgun (WGS) entry which is preliminary data.</text>
</comment>
<dbReference type="AlphaFoldDB" id="A0A2K2FWD9"/>
<comment type="subcellular location">
    <subcellularLocation>
        <location evidence="1 8">Cell outer membrane</location>
        <topology evidence="1 8">Multi-pass membrane protein</topology>
    </subcellularLocation>
</comment>
<keyword evidence="4 8" id="KW-0812">Transmembrane</keyword>
<evidence type="ECO:0000313" key="13">
    <source>
        <dbReference type="EMBL" id="PNU03101.1"/>
    </source>
</evidence>
<dbReference type="InterPro" id="IPR012910">
    <property type="entry name" value="Plug_dom"/>
</dbReference>
<dbReference type="Pfam" id="PF00593">
    <property type="entry name" value="TonB_dep_Rec_b-barrel"/>
    <property type="match status" value="1"/>
</dbReference>
<keyword evidence="5 9" id="KW-0798">TonB box</keyword>
<feature type="domain" description="TonB-dependent receptor plug" evidence="12">
    <location>
        <begin position="59"/>
        <end position="168"/>
    </location>
</feature>
<dbReference type="PROSITE" id="PS52016">
    <property type="entry name" value="TONB_DEPENDENT_REC_3"/>
    <property type="match status" value="1"/>
</dbReference>
<evidence type="ECO:0000256" key="7">
    <source>
        <dbReference type="ARBA" id="ARBA00023237"/>
    </source>
</evidence>
<name>A0A2K2FWD9_9SPHN</name>
<evidence type="ECO:0000256" key="8">
    <source>
        <dbReference type="PROSITE-ProRule" id="PRU01360"/>
    </source>
</evidence>